<proteinExistence type="predicted"/>
<dbReference type="InterPro" id="IPR038109">
    <property type="entry name" value="DNA_bind_recomb_sf"/>
</dbReference>
<dbReference type="InterPro" id="IPR036162">
    <property type="entry name" value="Resolvase-like_N_sf"/>
</dbReference>
<dbReference type="PROSITE" id="PS51737">
    <property type="entry name" value="RECOMBINASE_DNA_BIND"/>
    <property type="match status" value="1"/>
</dbReference>
<dbReference type="SUPFAM" id="SSF53041">
    <property type="entry name" value="Resolvase-like"/>
    <property type="match status" value="1"/>
</dbReference>
<gene>
    <name evidence="3" type="ORF">NXS10_00940</name>
</gene>
<sequence length="434" mass="50452">MAAYCRVSTDQDEQLSSYENQVQYYRDYILQHEDYELVDIYADEGISATNTKKRDAFNRLIQDCREGKIDRILVKSISRFARNTLDCIQYVRELKELGIGVTFEKENIDSLDSKGEVLLTILSSLAQDESRSISENATWGIRKKFERGEVRVNTTKFMGYDKDENGKLVINPEQAEVVKYIYNQFLKGYNSESIAKELNQNHVKGWSGKANWYPSSILKMLQNEKYKGDALLQKTYTVDFLTKKRSANQGQVNQYYVEHSHDAIIDSETWEMVQLEIARRKSYRKEHQIKSYIMQGDNNPFATKVFCAECGSAFGRKNWTTSRGKRKVWQCNNRYKLKGVIGCHNNHIDEEMLEKAFMKAVELLQENRTDVVDKWQGLENGDDLLHKHYAKQMYQLLDLDQFDGKVMNQVLDHISISEDGQIMAVFLEGTEVEL</sequence>
<dbReference type="Pfam" id="PF00239">
    <property type="entry name" value="Resolvase"/>
    <property type="match status" value="1"/>
</dbReference>
<evidence type="ECO:0000313" key="4">
    <source>
        <dbReference type="Proteomes" id="UP001206548"/>
    </source>
</evidence>
<comment type="caution">
    <text evidence="3">The sequence shown here is derived from an EMBL/GenBank/DDBJ whole genome shotgun (WGS) entry which is preliminary data.</text>
</comment>
<dbReference type="Pfam" id="PF07508">
    <property type="entry name" value="Recombinase"/>
    <property type="match status" value="1"/>
</dbReference>
<evidence type="ECO:0000313" key="3">
    <source>
        <dbReference type="EMBL" id="MCS4487546.1"/>
    </source>
</evidence>
<evidence type="ECO:0000259" key="2">
    <source>
        <dbReference type="PROSITE" id="PS51737"/>
    </source>
</evidence>
<dbReference type="InterPro" id="IPR025827">
    <property type="entry name" value="Zn_ribbon_recom_dom"/>
</dbReference>
<evidence type="ECO:0000259" key="1">
    <source>
        <dbReference type="PROSITE" id="PS51736"/>
    </source>
</evidence>
<dbReference type="PANTHER" id="PTHR30461">
    <property type="entry name" value="DNA-INVERTASE FROM LAMBDOID PROPHAGE"/>
    <property type="match status" value="1"/>
</dbReference>
<feature type="domain" description="Resolvase/invertase-type recombinase catalytic" evidence="1">
    <location>
        <begin position="1"/>
        <end position="148"/>
    </location>
</feature>
<reference evidence="3 4" key="1">
    <citation type="journal article" date="2023" name="Int. J. Syst. Evol. Microbiol.">
        <title>Streptococcus sciuri sp. nov., Staphylococcus marylandisciuri sp. nov. and Staphylococcus americanisciuri sp. nov., isolated from faeces of eastern grey squirrel (Sciurus carolinensis).</title>
        <authorList>
            <person name="Volokhov D.V."/>
            <person name="Zagorodnyaya T.A."/>
            <person name="Furtak V.A."/>
            <person name="Nattanmai G."/>
            <person name="Randall L."/>
            <person name="Jose S."/>
            <person name="Gao Y."/>
            <person name="Eisenberg T."/>
            <person name="Delmonte P."/>
            <person name="Blom J."/>
            <person name="Mitchell K.K."/>
        </authorList>
    </citation>
    <scope>NUCLEOTIDE SEQUENCE [LARGE SCALE GENOMIC DNA]</scope>
    <source>
        <strain evidence="3 4">SQ9-PEA</strain>
    </source>
</reference>
<dbReference type="SMART" id="SM00857">
    <property type="entry name" value="Resolvase"/>
    <property type="match status" value="1"/>
</dbReference>
<dbReference type="RefSeq" id="WP_259137314.1">
    <property type="nucleotide sequence ID" value="NZ_JANUXX010000001.1"/>
</dbReference>
<dbReference type="Gene3D" id="3.90.1750.20">
    <property type="entry name" value="Putative Large Serine Recombinase, Chain B, Domain 2"/>
    <property type="match status" value="1"/>
</dbReference>
<keyword evidence="4" id="KW-1185">Reference proteome</keyword>
<dbReference type="InterPro" id="IPR011109">
    <property type="entry name" value="DNA_bind_recombinase_dom"/>
</dbReference>
<dbReference type="PROSITE" id="PS51736">
    <property type="entry name" value="RECOMBINASES_3"/>
    <property type="match status" value="1"/>
</dbReference>
<name>A0ABT2F4Y6_9STRE</name>
<accession>A0ABT2F4Y6</accession>
<dbReference type="InterPro" id="IPR006119">
    <property type="entry name" value="Resolv_N"/>
</dbReference>
<dbReference type="CDD" id="cd00338">
    <property type="entry name" value="Ser_Recombinase"/>
    <property type="match status" value="1"/>
</dbReference>
<dbReference type="Pfam" id="PF13408">
    <property type="entry name" value="Zn_ribbon_recom"/>
    <property type="match status" value="1"/>
</dbReference>
<dbReference type="EMBL" id="JANUXX010000001">
    <property type="protein sequence ID" value="MCS4487546.1"/>
    <property type="molecule type" value="Genomic_DNA"/>
</dbReference>
<dbReference type="Proteomes" id="UP001206548">
    <property type="component" value="Unassembled WGS sequence"/>
</dbReference>
<feature type="domain" description="Recombinase" evidence="2">
    <location>
        <begin position="157"/>
        <end position="283"/>
    </location>
</feature>
<protein>
    <submittedName>
        <fullName evidence="3">Recombinase family protein</fullName>
    </submittedName>
</protein>
<organism evidence="3 4">
    <name type="scientific">Streptococcus sciuri</name>
    <dbReference type="NCBI Taxonomy" id="2973939"/>
    <lineage>
        <taxon>Bacteria</taxon>
        <taxon>Bacillati</taxon>
        <taxon>Bacillota</taxon>
        <taxon>Bacilli</taxon>
        <taxon>Lactobacillales</taxon>
        <taxon>Streptococcaceae</taxon>
        <taxon>Streptococcus</taxon>
    </lineage>
</organism>
<dbReference type="PANTHER" id="PTHR30461:SF23">
    <property type="entry name" value="DNA RECOMBINASE-RELATED"/>
    <property type="match status" value="1"/>
</dbReference>
<dbReference type="Gene3D" id="3.40.50.1390">
    <property type="entry name" value="Resolvase, N-terminal catalytic domain"/>
    <property type="match status" value="1"/>
</dbReference>
<dbReference type="InterPro" id="IPR050639">
    <property type="entry name" value="SSR_resolvase"/>
</dbReference>